<proteinExistence type="predicted"/>
<accession>A0A8K0SHI0</accession>
<dbReference type="PANTHER" id="PTHR38167">
    <property type="entry name" value="C2H2-TYPE DOMAIN-CONTAINING PROTEIN"/>
    <property type="match status" value="1"/>
</dbReference>
<comment type="caution">
    <text evidence="1">The sequence shown here is derived from an EMBL/GenBank/DDBJ whole genome shotgun (WGS) entry which is preliminary data.</text>
</comment>
<organism evidence="1 2">
    <name type="scientific">Stachybotrys elegans</name>
    <dbReference type="NCBI Taxonomy" id="80388"/>
    <lineage>
        <taxon>Eukaryota</taxon>
        <taxon>Fungi</taxon>
        <taxon>Dikarya</taxon>
        <taxon>Ascomycota</taxon>
        <taxon>Pezizomycotina</taxon>
        <taxon>Sordariomycetes</taxon>
        <taxon>Hypocreomycetidae</taxon>
        <taxon>Hypocreales</taxon>
        <taxon>Stachybotryaceae</taxon>
        <taxon>Stachybotrys</taxon>
    </lineage>
</organism>
<dbReference type="EMBL" id="JAGPNK010000024">
    <property type="protein sequence ID" value="KAH7304304.1"/>
    <property type="molecule type" value="Genomic_DNA"/>
</dbReference>
<dbReference type="AlphaFoldDB" id="A0A8K0SHI0"/>
<gene>
    <name evidence="1" type="ORF">B0I35DRAFT_445497</name>
</gene>
<reference evidence="1" key="1">
    <citation type="journal article" date="2021" name="Nat. Commun.">
        <title>Genetic determinants of endophytism in the Arabidopsis root mycobiome.</title>
        <authorList>
            <person name="Mesny F."/>
            <person name="Miyauchi S."/>
            <person name="Thiergart T."/>
            <person name="Pickel B."/>
            <person name="Atanasova L."/>
            <person name="Karlsson M."/>
            <person name="Huettel B."/>
            <person name="Barry K.W."/>
            <person name="Haridas S."/>
            <person name="Chen C."/>
            <person name="Bauer D."/>
            <person name="Andreopoulos W."/>
            <person name="Pangilinan J."/>
            <person name="LaButti K."/>
            <person name="Riley R."/>
            <person name="Lipzen A."/>
            <person name="Clum A."/>
            <person name="Drula E."/>
            <person name="Henrissat B."/>
            <person name="Kohler A."/>
            <person name="Grigoriev I.V."/>
            <person name="Martin F.M."/>
            <person name="Hacquard S."/>
        </authorList>
    </citation>
    <scope>NUCLEOTIDE SEQUENCE</scope>
    <source>
        <strain evidence="1">MPI-CAGE-CH-0235</strain>
    </source>
</reference>
<protein>
    <recommendedName>
        <fullName evidence="3">C2H2-type domain-containing protein</fullName>
    </recommendedName>
</protein>
<dbReference type="PANTHER" id="PTHR38167:SF1">
    <property type="entry name" value="C2H2-TYPE DOMAIN-CONTAINING PROTEIN"/>
    <property type="match status" value="1"/>
</dbReference>
<evidence type="ECO:0000313" key="2">
    <source>
        <dbReference type="Proteomes" id="UP000813444"/>
    </source>
</evidence>
<dbReference type="Proteomes" id="UP000813444">
    <property type="component" value="Unassembled WGS sequence"/>
</dbReference>
<name>A0A8K0SHI0_9HYPO</name>
<evidence type="ECO:0000313" key="1">
    <source>
        <dbReference type="EMBL" id="KAH7304304.1"/>
    </source>
</evidence>
<evidence type="ECO:0008006" key="3">
    <source>
        <dbReference type="Google" id="ProtNLM"/>
    </source>
</evidence>
<dbReference type="OrthoDB" id="5422613at2759"/>
<keyword evidence="2" id="KW-1185">Reference proteome</keyword>
<sequence>MKARTRSRHTPYNQPSQPLSVAAALILSLTMSRIASAPEHHLRVVLQAIAQDKKMEAKIQGMLEALQAVDKPVAGTKRKAEDEAKICMFCEEAFNDETNHSRACQSHHPDEYPEGFTWTCCNQLGSEKGCRIHPHKSRQDAPLRRREYTMVEGVKSLIQDTDDE</sequence>